<reference evidence="1" key="1">
    <citation type="submission" date="2022-12" db="EMBL/GenBank/DDBJ databases">
        <title>Genome Sequence of Lasiodiplodia mahajangana.</title>
        <authorList>
            <person name="Buettner E."/>
        </authorList>
    </citation>
    <scope>NUCLEOTIDE SEQUENCE</scope>
    <source>
        <strain evidence="1">VT137</strain>
    </source>
</reference>
<comment type="caution">
    <text evidence="1">The sequence shown here is derived from an EMBL/GenBank/DDBJ whole genome shotgun (WGS) entry which is preliminary data.</text>
</comment>
<dbReference type="EMBL" id="JAPUUL010000134">
    <property type="protein sequence ID" value="KAJ8132401.1"/>
    <property type="molecule type" value="Genomic_DNA"/>
</dbReference>
<sequence length="428" mass="49733">MPRDSQYGLDWRYDLFETVPVWTRQPSISAIKNVSRQLLKVPSGDLCRISFYASGAFNKLYRVECADRSLIMRVSLPVYPRCKIQGEVATLTWLQYNTTVPVPKVVAFDDCNDNEIGFEWILMEFMPGFEAYQKWRAMSMEQKTVFAKRIADIQAELFRPVKLDRAFKSIGTLQTNSNGPRIEKSAALSPGPLVTHEFFLGKRLSYDVPRGPFRSSYAWLEAQLKIIVLEQLVAIKRAEDEDDKEDAEEILLLARRLLSLLPKVFQISGEEDEEPTILWHDDLNLRNILVDDRGEITAIVDWECVSAMPAWVTTNMPKFLQGENRTEEPIRENYMDETPEDRDESDRDNEGKNPLYWGHLMEYETTQLREVYGTRLRQSCPDWPLRHSHTKIDFYEAVIQCNAGVFVRKVNKWINEIESGNMIRWADI</sequence>
<gene>
    <name evidence="1" type="ORF">O1611_g1223</name>
</gene>
<name>A0ACC2JY50_9PEZI</name>
<keyword evidence="2" id="KW-1185">Reference proteome</keyword>
<proteinExistence type="predicted"/>
<evidence type="ECO:0000313" key="2">
    <source>
        <dbReference type="Proteomes" id="UP001153332"/>
    </source>
</evidence>
<organism evidence="1 2">
    <name type="scientific">Lasiodiplodia mahajangana</name>
    <dbReference type="NCBI Taxonomy" id="1108764"/>
    <lineage>
        <taxon>Eukaryota</taxon>
        <taxon>Fungi</taxon>
        <taxon>Dikarya</taxon>
        <taxon>Ascomycota</taxon>
        <taxon>Pezizomycotina</taxon>
        <taxon>Dothideomycetes</taxon>
        <taxon>Dothideomycetes incertae sedis</taxon>
        <taxon>Botryosphaeriales</taxon>
        <taxon>Botryosphaeriaceae</taxon>
        <taxon>Lasiodiplodia</taxon>
    </lineage>
</organism>
<dbReference type="Proteomes" id="UP001153332">
    <property type="component" value="Unassembled WGS sequence"/>
</dbReference>
<protein>
    <submittedName>
        <fullName evidence="1">Uncharacterized protein</fullName>
    </submittedName>
</protein>
<evidence type="ECO:0000313" key="1">
    <source>
        <dbReference type="EMBL" id="KAJ8132401.1"/>
    </source>
</evidence>
<accession>A0ACC2JY50</accession>